<dbReference type="RefSeq" id="WP_166586051.1">
    <property type="nucleotide sequence ID" value="NZ_WWEO01000042.1"/>
</dbReference>
<keyword evidence="3" id="KW-1185">Reference proteome</keyword>
<accession>A0A965ZI59</accession>
<comment type="caution">
    <text evidence="2">The sequence shown here is derived from an EMBL/GenBank/DDBJ whole genome shotgun (WGS) entry which is preliminary data.</text>
</comment>
<reference evidence="2" key="1">
    <citation type="submission" date="2020-01" db="EMBL/GenBank/DDBJ databases">
        <authorList>
            <person name="Seo Y.L."/>
        </authorList>
    </citation>
    <scope>NUCLEOTIDE SEQUENCE</scope>
    <source>
        <strain evidence="2">R11</strain>
    </source>
</reference>
<reference evidence="2" key="2">
    <citation type="submission" date="2020-10" db="EMBL/GenBank/DDBJ databases">
        <title>Mucilaginibacter sp. nov., isolated from soil.</title>
        <authorList>
            <person name="Jeon C.O."/>
        </authorList>
    </citation>
    <scope>NUCLEOTIDE SEQUENCE</scope>
    <source>
        <strain evidence="2">R11</strain>
    </source>
</reference>
<organism evidence="2 3">
    <name type="scientific">Mucilaginibacter agri</name>
    <dbReference type="NCBI Taxonomy" id="2695265"/>
    <lineage>
        <taxon>Bacteria</taxon>
        <taxon>Pseudomonadati</taxon>
        <taxon>Bacteroidota</taxon>
        <taxon>Sphingobacteriia</taxon>
        <taxon>Sphingobacteriales</taxon>
        <taxon>Sphingobacteriaceae</taxon>
        <taxon>Mucilaginibacter</taxon>
    </lineage>
</organism>
<keyword evidence="1" id="KW-0812">Transmembrane</keyword>
<feature type="transmembrane region" description="Helical" evidence="1">
    <location>
        <begin position="130"/>
        <end position="151"/>
    </location>
</feature>
<keyword evidence="1" id="KW-1133">Transmembrane helix</keyword>
<protein>
    <submittedName>
        <fullName evidence="2">Uncharacterized protein</fullName>
    </submittedName>
</protein>
<name>A0A965ZI59_9SPHI</name>
<evidence type="ECO:0000256" key="1">
    <source>
        <dbReference type="SAM" id="Phobius"/>
    </source>
</evidence>
<dbReference type="Proteomes" id="UP000638732">
    <property type="component" value="Unassembled WGS sequence"/>
</dbReference>
<keyword evidence="1" id="KW-0472">Membrane</keyword>
<evidence type="ECO:0000313" key="2">
    <source>
        <dbReference type="EMBL" id="NCD70086.1"/>
    </source>
</evidence>
<dbReference type="Gene3D" id="2.60.120.200">
    <property type="match status" value="1"/>
</dbReference>
<proteinExistence type="predicted"/>
<evidence type="ECO:0000313" key="3">
    <source>
        <dbReference type="Proteomes" id="UP000638732"/>
    </source>
</evidence>
<dbReference type="AlphaFoldDB" id="A0A965ZI59"/>
<gene>
    <name evidence="2" type="ORF">GSY63_12020</name>
</gene>
<sequence>MKDLNDVAFIRLFKEACQKCFGYPLTAPLSETESKHLGNQILEATGLVIGAKSLKNYSIHVVSDGLTRTENPSVATLDTLARYVLNAPYTNEIRRKDQEGHFPFWFQYKGGFAIPSEKVRQKRPFPIKNLLIISGIIIFVAVGMLLMIHTFHKASAVFYKDNFHVVNESVLTKDGWIIKDKDTTWWAKRSKKIGQLTLYTLRGDNWADSANKPAIKNLLIRKLTSDCFVTEIHLENFVPLQNWQQAGILLLEDSTLNSKSMRMSIAYNDYFGGYHKPNEIIIQAITSNSDDLTKPEEIVHLPVLAFEKGKTELVARNMLQSALKIIKNGNHFRLLYSAGARNNFAYKEALSKDLDFEPKYVGIFALQGFVDKPQPIPAPFKFFSVTDIPCN</sequence>
<dbReference type="EMBL" id="WWEO01000042">
    <property type="protein sequence ID" value="NCD70086.1"/>
    <property type="molecule type" value="Genomic_DNA"/>
</dbReference>